<dbReference type="Proteomes" id="UP000284168">
    <property type="component" value="Unassembled WGS sequence"/>
</dbReference>
<evidence type="ECO:0000313" key="2">
    <source>
        <dbReference type="Proteomes" id="UP000284168"/>
    </source>
</evidence>
<evidence type="ECO:0000313" key="1">
    <source>
        <dbReference type="EMBL" id="RON21613.1"/>
    </source>
</evidence>
<dbReference type="EMBL" id="MOBN01000049">
    <property type="protein sequence ID" value="RON21613.1"/>
    <property type="molecule type" value="Genomic_DNA"/>
</dbReference>
<reference evidence="1 2" key="1">
    <citation type="submission" date="2016-10" db="EMBL/GenBank/DDBJ databases">
        <title>Comparative genome analysis of multiple Pseudomonas spp. focuses on biocontrol and plant growth promoting traits.</title>
        <authorList>
            <person name="Tao X.-Y."/>
            <person name="Taylor C.G."/>
        </authorList>
    </citation>
    <scope>NUCLEOTIDE SEQUENCE [LARGE SCALE GENOMIC DNA]</scope>
    <source>
        <strain evidence="1 2">48C10</strain>
    </source>
</reference>
<gene>
    <name evidence="1" type="ORF">BK663_28715</name>
</gene>
<name>A0A423I7X9_9PSED</name>
<dbReference type="AlphaFoldDB" id="A0A423I7X9"/>
<sequence length="127" mass="13945">MVFRVGNLTGVLEVSAKGQIPDLQLGQDRNGLQTAIVFVAKPVQEPYAELIKGSKRYFLENRGITSINPDDQSVDESVGIIERLQGAGVLGRSQIDEAVTRIRRRLKLEAVAFYGATAQAITHEDCF</sequence>
<proteinExistence type="predicted"/>
<comment type="caution">
    <text evidence="1">The sequence shown here is derived from an EMBL/GenBank/DDBJ whole genome shotgun (WGS) entry which is preliminary data.</text>
</comment>
<dbReference type="RefSeq" id="WP_123723155.1">
    <property type="nucleotide sequence ID" value="NZ_MOBN01000049.1"/>
</dbReference>
<protein>
    <submittedName>
        <fullName evidence="1">Uncharacterized protein</fullName>
    </submittedName>
</protein>
<accession>A0A423I7X9</accession>
<organism evidence="1 2">
    <name type="scientific">Pseudomonas lini</name>
    <dbReference type="NCBI Taxonomy" id="163011"/>
    <lineage>
        <taxon>Bacteria</taxon>
        <taxon>Pseudomonadati</taxon>
        <taxon>Pseudomonadota</taxon>
        <taxon>Gammaproteobacteria</taxon>
        <taxon>Pseudomonadales</taxon>
        <taxon>Pseudomonadaceae</taxon>
        <taxon>Pseudomonas</taxon>
    </lineage>
</organism>